<sequence length="858" mass="92348">MSRAATATPPPQTYFPQRNATPTMRHCAAPTVTAAHFANRGYQHQPHKRKSKNLPHSGNTTNSSPLKKPSTPVENGEALGLSFEDLGATAVEYDQPPQPPTISRQNSVASYSSSASMDSFQSSRPEVFTSEPSTYGQSSGSETGRSTPTNASISSSVSRAPTQLLTPVASEASFLIAHTPQEQQDVAAQQAARGSWMGKMAMAVVNTGMSMGIPFGQHAKKDSAVILPQSVEPIAQPVVEPAPTPAPIAVPSGYSIPKPSIEELSTLSPEQRLVRQREWAEAENRKVTECARLCSQWPQSGYNMSKHGPNGLNCYYQPQSFANPQHVAGVMQRQAELERYLAINSMMFFSCQRERDLHRDSSSDDDNDTDPSSYESSQPSPSTSMSLSVDDAMAKQEADIRAAMSSPIISVANLPNGTQVPAPLLLSPKSVKGARSLPELDALARSMILSKDDSAESAMDIDQSESGSLAGSTDLSESGSSFSRPSRAQSCGAKRPSTAEGFEEEKRRKVDEAMVVEEAVETGVIAPPPSVKSSPNNRMSSSVPDLNKAKAAAAAAQAPPAVFGVVVKTSDTHPIIISPFFPSDLLPILTKHMVMPPPTGPFSQTHLLLASKIDVPSLLLSYVPPTPNPAIIPSPVNNHFGQQQTDRKVVGNLLLSSCPGKRLRLDGPSRGRGPVCRDLATDLRRIKSEGVGCLVCCLDDPELALLGVPWETYREIANEIGLDVIRLPMPDGFTPVNIGLFDSQITLIATKYSLQGVNVLVHCRGGVGRAGLTACAWAIKMGFVQPHPSLLLVESASTQKNKNEPLPQELEHQIVMSVVERVIAMIRSRRGLKAIESFEQVQFLARYVGWLRKEVRGC</sequence>
<evidence type="ECO:0000313" key="4">
    <source>
        <dbReference type="EMBL" id="OCF61086.1"/>
    </source>
</evidence>
<dbReference type="InterPro" id="IPR050561">
    <property type="entry name" value="PTP"/>
</dbReference>
<dbReference type="InterPro" id="IPR057023">
    <property type="entry name" value="PTP-SAK"/>
</dbReference>
<gene>
    <name evidence="4" type="ORF">L486_00730</name>
</gene>
<dbReference type="PROSITE" id="PS50056">
    <property type="entry name" value="TYR_PHOSPHATASE_2"/>
    <property type="match status" value="1"/>
</dbReference>
<reference evidence="4 5" key="1">
    <citation type="submission" date="2013-07" db="EMBL/GenBank/DDBJ databases">
        <title>The Genome Sequence of Kwoniella mangroviensis CBS10435.</title>
        <authorList>
            <consortium name="The Broad Institute Genome Sequencing Platform"/>
            <person name="Cuomo C."/>
            <person name="Litvintseva A."/>
            <person name="Chen Y."/>
            <person name="Heitman J."/>
            <person name="Sun S."/>
            <person name="Springer D."/>
            <person name="Dromer F."/>
            <person name="Young S.K."/>
            <person name="Zeng Q."/>
            <person name="Gargeya S."/>
            <person name="Fitzgerald M."/>
            <person name="Abouelleil A."/>
            <person name="Alvarado L."/>
            <person name="Berlin A.M."/>
            <person name="Chapman S.B."/>
            <person name="Dewar J."/>
            <person name="Goldberg J."/>
            <person name="Griggs A."/>
            <person name="Gujja S."/>
            <person name="Hansen M."/>
            <person name="Howarth C."/>
            <person name="Imamovic A."/>
            <person name="Larimer J."/>
            <person name="McCowan C."/>
            <person name="Murphy C."/>
            <person name="Pearson M."/>
            <person name="Priest M."/>
            <person name="Roberts A."/>
            <person name="Saif S."/>
            <person name="Shea T."/>
            <person name="Sykes S."/>
            <person name="Wortman J."/>
            <person name="Nusbaum C."/>
            <person name="Birren B."/>
        </authorList>
    </citation>
    <scope>NUCLEOTIDE SEQUENCE [LARGE SCALE GENOMIC DNA]</scope>
    <source>
        <strain evidence="4 5">CBS 10435</strain>
    </source>
</reference>
<evidence type="ECO:0000313" key="5">
    <source>
        <dbReference type="Proteomes" id="UP000092583"/>
    </source>
</evidence>
<proteinExistence type="predicted"/>
<dbReference type="InterPro" id="IPR000387">
    <property type="entry name" value="Tyr_Pase_dom"/>
</dbReference>
<dbReference type="Gene3D" id="3.90.190.10">
    <property type="entry name" value="Protein tyrosine phosphatase superfamily"/>
    <property type="match status" value="1"/>
</dbReference>
<accession>A0A1B9IZY0</accession>
<evidence type="ECO:0000256" key="1">
    <source>
        <dbReference type="ARBA" id="ARBA00022801"/>
    </source>
</evidence>
<reference evidence="5" key="2">
    <citation type="submission" date="2013-12" db="EMBL/GenBank/DDBJ databases">
        <title>Evolution of pathogenesis and genome organization in the Tremellales.</title>
        <authorList>
            <person name="Cuomo C."/>
            <person name="Litvintseva A."/>
            <person name="Heitman J."/>
            <person name="Chen Y."/>
            <person name="Sun S."/>
            <person name="Springer D."/>
            <person name="Dromer F."/>
            <person name="Young S."/>
            <person name="Zeng Q."/>
            <person name="Chapman S."/>
            <person name="Gujja S."/>
            <person name="Saif S."/>
            <person name="Birren B."/>
        </authorList>
    </citation>
    <scope>NUCLEOTIDE SEQUENCE [LARGE SCALE GENOMIC DNA]</scope>
    <source>
        <strain evidence="5">CBS 10435</strain>
    </source>
</reference>
<feature type="domain" description="Tyrosine specific protein phosphatases" evidence="3">
    <location>
        <begin position="739"/>
        <end position="814"/>
    </location>
</feature>
<dbReference type="InterPro" id="IPR003595">
    <property type="entry name" value="Tyr_Pase_cat"/>
</dbReference>
<feature type="region of interest" description="Disordered" evidence="2">
    <location>
        <begin position="1"/>
        <end position="77"/>
    </location>
</feature>
<organism evidence="4 5">
    <name type="scientific">Kwoniella mangroviensis CBS 10435</name>
    <dbReference type="NCBI Taxonomy" id="1331196"/>
    <lineage>
        <taxon>Eukaryota</taxon>
        <taxon>Fungi</taxon>
        <taxon>Dikarya</taxon>
        <taxon>Basidiomycota</taxon>
        <taxon>Agaricomycotina</taxon>
        <taxon>Tremellomycetes</taxon>
        <taxon>Tremellales</taxon>
        <taxon>Cryptococcaceae</taxon>
        <taxon>Kwoniella</taxon>
    </lineage>
</organism>
<feature type="region of interest" description="Disordered" evidence="2">
    <location>
        <begin position="357"/>
        <end position="392"/>
    </location>
</feature>
<keyword evidence="5" id="KW-1185">Reference proteome</keyword>
<dbReference type="SMART" id="SM00404">
    <property type="entry name" value="PTPc_motif"/>
    <property type="match status" value="1"/>
</dbReference>
<evidence type="ECO:0000256" key="2">
    <source>
        <dbReference type="SAM" id="MobiDB-lite"/>
    </source>
</evidence>
<feature type="compositionally biased region" description="Low complexity" evidence="2">
    <location>
        <begin position="476"/>
        <end position="490"/>
    </location>
</feature>
<dbReference type="GO" id="GO:0016791">
    <property type="term" value="F:phosphatase activity"/>
    <property type="evidence" value="ECO:0007669"/>
    <property type="project" value="UniProtKB-ARBA"/>
</dbReference>
<feature type="compositionally biased region" description="Low complexity" evidence="2">
    <location>
        <begin position="370"/>
        <end position="388"/>
    </location>
</feature>
<dbReference type="EMBL" id="KI669459">
    <property type="protein sequence ID" value="OCF61086.1"/>
    <property type="molecule type" value="Genomic_DNA"/>
</dbReference>
<evidence type="ECO:0000259" key="3">
    <source>
        <dbReference type="PROSITE" id="PS50056"/>
    </source>
</evidence>
<feature type="region of interest" description="Disordered" evidence="2">
    <location>
        <begin position="91"/>
        <end position="159"/>
    </location>
</feature>
<dbReference type="Proteomes" id="UP000092583">
    <property type="component" value="Unassembled WGS sequence"/>
</dbReference>
<dbReference type="AlphaFoldDB" id="A0A1B9IZY0"/>
<feature type="compositionally biased region" description="Polar residues" evidence="2">
    <location>
        <begin position="464"/>
        <end position="475"/>
    </location>
</feature>
<dbReference type="SUPFAM" id="SSF52799">
    <property type="entry name" value="(Phosphotyrosine protein) phosphatases II"/>
    <property type="match status" value="1"/>
</dbReference>
<name>A0A1B9IZY0_9TREE</name>
<protein>
    <recommendedName>
        <fullName evidence="3">Tyrosine specific protein phosphatases domain-containing protein</fullName>
    </recommendedName>
</protein>
<dbReference type="STRING" id="1331196.A0A1B9IZY0"/>
<dbReference type="OrthoDB" id="266663at2759"/>
<feature type="compositionally biased region" description="Low complexity" evidence="2">
    <location>
        <begin position="103"/>
        <end position="123"/>
    </location>
</feature>
<feature type="region of interest" description="Disordered" evidence="2">
    <location>
        <begin position="455"/>
        <end position="510"/>
    </location>
</feature>
<keyword evidence="1" id="KW-0378">Hydrolase</keyword>
<feature type="compositionally biased region" description="Polar residues" evidence="2">
    <location>
        <begin position="130"/>
        <end position="159"/>
    </location>
</feature>
<dbReference type="GO" id="GO:0140096">
    <property type="term" value="F:catalytic activity, acting on a protein"/>
    <property type="evidence" value="ECO:0007669"/>
    <property type="project" value="UniProtKB-ARBA"/>
</dbReference>
<dbReference type="PANTHER" id="PTHR23339">
    <property type="entry name" value="TYROSINE SPECIFIC PROTEIN PHOSPHATASE AND DUAL SPECIFICITY PROTEIN PHOSPHATASE"/>
    <property type="match status" value="1"/>
</dbReference>
<feature type="compositionally biased region" description="Polar residues" evidence="2">
    <location>
        <begin position="54"/>
        <end position="65"/>
    </location>
</feature>
<dbReference type="InterPro" id="IPR029021">
    <property type="entry name" value="Prot-tyrosine_phosphatase-like"/>
</dbReference>
<dbReference type="Pfam" id="PF22784">
    <property type="entry name" value="PTP-SAK"/>
    <property type="match status" value="1"/>
</dbReference>